<feature type="region of interest" description="Disordered" evidence="2">
    <location>
        <begin position="228"/>
        <end position="339"/>
    </location>
</feature>
<feature type="region of interest" description="Disordered" evidence="2">
    <location>
        <begin position="117"/>
        <end position="157"/>
    </location>
</feature>
<gene>
    <name evidence="3" type="ORF">HXX76_010853</name>
</gene>
<feature type="region of interest" description="Disordered" evidence="2">
    <location>
        <begin position="942"/>
        <end position="1030"/>
    </location>
</feature>
<feature type="compositionally biased region" description="Low complexity" evidence="2">
    <location>
        <begin position="990"/>
        <end position="1005"/>
    </location>
</feature>
<comment type="caution">
    <text evidence="3">The sequence shown here is derived from an EMBL/GenBank/DDBJ whole genome shotgun (WGS) entry which is preliminary data.</text>
</comment>
<reference evidence="3" key="1">
    <citation type="journal article" date="2020" name="bioRxiv">
        <title>Comparative genomics of Chlamydomonas.</title>
        <authorList>
            <person name="Craig R.J."/>
            <person name="Hasan A.R."/>
            <person name="Ness R.W."/>
            <person name="Keightley P.D."/>
        </authorList>
    </citation>
    <scope>NUCLEOTIDE SEQUENCE</scope>
    <source>
        <strain evidence="3">SAG 7.73</strain>
    </source>
</reference>
<feature type="compositionally biased region" description="Low complexity" evidence="2">
    <location>
        <begin position="293"/>
        <end position="315"/>
    </location>
</feature>
<keyword evidence="1" id="KW-0833">Ubl conjugation pathway</keyword>
<feature type="region of interest" description="Disordered" evidence="2">
    <location>
        <begin position="1"/>
        <end position="103"/>
    </location>
</feature>
<feature type="compositionally biased region" description="Basic and acidic residues" evidence="2">
    <location>
        <begin position="118"/>
        <end position="130"/>
    </location>
</feature>
<evidence type="ECO:0000313" key="3">
    <source>
        <dbReference type="EMBL" id="KAG2429621.1"/>
    </source>
</evidence>
<proteinExistence type="predicted"/>
<dbReference type="OrthoDB" id="548721at2759"/>
<dbReference type="AlphaFoldDB" id="A0A835T135"/>
<dbReference type="Proteomes" id="UP000650467">
    <property type="component" value="Unassembled WGS sequence"/>
</dbReference>
<feature type="compositionally biased region" description="Basic and acidic residues" evidence="2">
    <location>
        <begin position="14"/>
        <end position="32"/>
    </location>
</feature>
<organism evidence="3 4">
    <name type="scientific">Chlamydomonas incerta</name>
    <dbReference type="NCBI Taxonomy" id="51695"/>
    <lineage>
        <taxon>Eukaryota</taxon>
        <taxon>Viridiplantae</taxon>
        <taxon>Chlorophyta</taxon>
        <taxon>core chlorophytes</taxon>
        <taxon>Chlorophyceae</taxon>
        <taxon>CS clade</taxon>
        <taxon>Chlamydomonadales</taxon>
        <taxon>Chlamydomonadaceae</taxon>
        <taxon>Chlamydomonas</taxon>
    </lineage>
</organism>
<accession>A0A835T135</accession>
<feature type="region of interest" description="Disordered" evidence="2">
    <location>
        <begin position="870"/>
        <end position="890"/>
    </location>
</feature>
<dbReference type="InterPro" id="IPR011989">
    <property type="entry name" value="ARM-like"/>
</dbReference>
<feature type="compositionally biased region" description="Low complexity" evidence="2">
    <location>
        <begin position="268"/>
        <end position="285"/>
    </location>
</feature>
<feature type="compositionally biased region" description="Low complexity" evidence="2">
    <location>
        <begin position="43"/>
        <end position="69"/>
    </location>
</feature>
<feature type="compositionally biased region" description="Low complexity" evidence="2">
    <location>
        <begin position="131"/>
        <end position="151"/>
    </location>
</feature>
<evidence type="ECO:0000256" key="1">
    <source>
        <dbReference type="ARBA" id="ARBA00022786"/>
    </source>
</evidence>
<dbReference type="InterPro" id="IPR000225">
    <property type="entry name" value="Armadillo"/>
</dbReference>
<dbReference type="PANTHER" id="PTHR23315">
    <property type="entry name" value="U BOX DOMAIN-CONTAINING"/>
    <property type="match status" value="1"/>
</dbReference>
<feature type="compositionally biased region" description="Low complexity" evidence="2">
    <location>
        <begin position="237"/>
        <end position="256"/>
    </location>
</feature>
<protein>
    <submittedName>
        <fullName evidence="3">Uncharacterized protein</fullName>
    </submittedName>
</protein>
<dbReference type="SMART" id="SM00185">
    <property type="entry name" value="ARM"/>
    <property type="match status" value="6"/>
</dbReference>
<dbReference type="Gene3D" id="1.25.10.10">
    <property type="entry name" value="Leucine-rich Repeat Variant"/>
    <property type="match status" value="4"/>
</dbReference>
<feature type="compositionally biased region" description="Acidic residues" evidence="2">
    <location>
        <begin position="1006"/>
        <end position="1016"/>
    </location>
</feature>
<evidence type="ECO:0000256" key="2">
    <source>
        <dbReference type="SAM" id="MobiDB-lite"/>
    </source>
</evidence>
<name>A0A835T135_CHLIN</name>
<dbReference type="EMBL" id="JAEHOC010000030">
    <property type="protein sequence ID" value="KAG2429621.1"/>
    <property type="molecule type" value="Genomic_DNA"/>
</dbReference>
<feature type="compositionally biased region" description="Pro residues" evidence="2">
    <location>
        <begin position="70"/>
        <end position="81"/>
    </location>
</feature>
<keyword evidence="4" id="KW-1185">Reference proteome</keyword>
<dbReference type="SUPFAM" id="SSF48371">
    <property type="entry name" value="ARM repeat"/>
    <property type="match status" value="2"/>
</dbReference>
<evidence type="ECO:0000313" key="4">
    <source>
        <dbReference type="Proteomes" id="UP000650467"/>
    </source>
</evidence>
<dbReference type="PANTHER" id="PTHR23315:SF7">
    <property type="entry name" value="U-BOX DOMAIN-CONTAINING PROTEIN 4"/>
    <property type="match status" value="1"/>
</dbReference>
<feature type="compositionally biased region" description="Low complexity" evidence="2">
    <location>
        <begin position="323"/>
        <end position="332"/>
    </location>
</feature>
<dbReference type="InterPro" id="IPR016024">
    <property type="entry name" value="ARM-type_fold"/>
</dbReference>
<sequence>MGCGSSVQRPPEPPVKKAEPPKPAEPQERDATTHGGSKKTGTAADALAAAASADGDQSQQQHQHQQQAPVPSPFVLPPPASNGPSRAGSKADVGAGAVPSEAADRATELTKLLALRQAEAEAEAKAKAAADAEQQQAAEAAEAKAKAAAAKPPKKDAGDELAELFASLNTFPDFLKEMMAAPVQVLLAVDAVDAAGLARSSGCSQEEAMKALDGLAVVKAAAEALATPEEKAEEEAAAAAASKPAADAVEDASAAAGGEGGEEASTVDAAAAEGGGSEAPAAAEADPPPPPAKTSSSGAAPAAAKTSTSGAAAAGAGAGGTASGEAAAPAGGLVPSPQQLTRSLGNLSNLIQDYPGLRTAAMARGAPAWLLRILARHTERAAAANAALALAALAAGPPPHKTSLIASGVVEGLLGAMRGKTAAHEAAGGDAPGVAANACNGIANLSNGHAAGAAAVVAAGGIEVILGLCAVDCAANVRTNAAGILVQLGGAHESYRAAIVQSGGVPALAAGLLRGPDAPACNAATALYNLAALSPPNLRPHMAAPSGPLSVVRHLLLCMAGRDGTGAGDESVAASSSARVNASALLLELCKDPAAAPGLAAAEGEGGLGVPAALAALAAGRLPPPPPGSSPSAGDTLSAGVELLYPVPAVVRGNALLCLLALARMGPAMQLELGRCGALGTLLELIAPGQDPAMQVNSANALCSLAAANADIHAALVEARCVPLMAGLLLQGGDMARANVCAVFVTMMRDAQARQQLQECGGLSGLVRLTAAVMDERKASGVVGALANDPAGLLCNCVGALAEACKHPELRRAIMQLEFGESLRTLLQCVVDGPEPAQVNAAAALCFLCREQACALQLERLRGLDILKEVVGPDDPDGEAPVLPGGPSRRLRHNARRALARMEDQISTADDATKAAADRRAAAVASARAAAAAEAAAAAAAAGDAEPSAPAPPRSGWQGEAADLDPTIGLPPLPGAAMAGAGTVAGAGAGSPAEAAGAGAGGEQAQEQELEGEDEIATVISPPQPLASYQ</sequence>